<dbReference type="SMART" id="SM00487">
    <property type="entry name" value="DEXDc"/>
    <property type="match status" value="1"/>
</dbReference>
<evidence type="ECO:0000256" key="2">
    <source>
        <dbReference type="ARBA" id="ARBA00022741"/>
    </source>
</evidence>
<feature type="domain" description="DEAD-box RNA helicase Q" evidence="9">
    <location>
        <begin position="109"/>
        <end position="137"/>
    </location>
</feature>
<evidence type="ECO:0000313" key="10">
    <source>
        <dbReference type="EMBL" id="ELU12902.1"/>
    </source>
</evidence>
<name>R7V329_CAPTE</name>
<dbReference type="GO" id="GO:0003724">
    <property type="term" value="F:RNA helicase activity"/>
    <property type="evidence" value="ECO:0007669"/>
    <property type="project" value="UniProtKB-EC"/>
</dbReference>
<dbReference type="Proteomes" id="UP000014760">
    <property type="component" value="Unassembled WGS sequence"/>
</dbReference>
<evidence type="ECO:0000259" key="8">
    <source>
        <dbReference type="PROSITE" id="PS51194"/>
    </source>
</evidence>
<dbReference type="Pfam" id="PF00270">
    <property type="entry name" value="DEAD"/>
    <property type="match status" value="1"/>
</dbReference>
<dbReference type="InterPro" id="IPR050079">
    <property type="entry name" value="DEAD_box_RNA_helicase"/>
</dbReference>
<dbReference type="OMA" id="NGDMLMK"/>
<dbReference type="PANTHER" id="PTHR47959:SF1">
    <property type="entry name" value="ATP-DEPENDENT RNA HELICASE DBPA"/>
    <property type="match status" value="1"/>
</dbReference>
<dbReference type="SMART" id="SM00490">
    <property type="entry name" value="HELICc"/>
    <property type="match status" value="1"/>
</dbReference>
<reference evidence="11" key="3">
    <citation type="submission" date="2015-06" db="UniProtKB">
        <authorList>
            <consortium name="EnsemblMetazoa"/>
        </authorList>
    </citation>
    <scope>IDENTIFICATION</scope>
</reference>
<gene>
    <name evidence="10" type="ORF">CAPTEDRAFT_112901</name>
</gene>
<feature type="domain" description="Helicase ATP-binding" evidence="7">
    <location>
        <begin position="140"/>
        <end position="338"/>
    </location>
</feature>
<feature type="short sequence motif" description="Q motif" evidence="6">
    <location>
        <begin position="109"/>
        <end position="137"/>
    </location>
</feature>
<feature type="domain" description="Helicase C-terminal" evidence="8">
    <location>
        <begin position="364"/>
        <end position="515"/>
    </location>
</feature>
<dbReference type="Pfam" id="PF00271">
    <property type="entry name" value="Helicase_C"/>
    <property type="match status" value="1"/>
</dbReference>
<dbReference type="FunCoup" id="R7V329">
    <property type="interactions" value="1309"/>
</dbReference>
<dbReference type="STRING" id="283909.R7V329"/>
<dbReference type="SUPFAM" id="SSF52540">
    <property type="entry name" value="P-loop containing nucleoside triphosphate hydrolases"/>
    <property type="match status" value="1"/>
</dbReference>
<dbReference type="OrthoDB" id="10256233at2759"/>
<evidence type="ECO:0000256" key="6">
    <source>
        <dbReference type="PROSITE-ProRule" id="PRU00552"/>
    </source>
</evidence>
<dbReference type="InterPro" id="IPR014001">
    <property type="entry name" value="Helicase_ATP-bd"/>
</dbReference>
<dbReference type="InterPro" id="IPR011545">
    <property type="entry name" value="DEAD/DEAH_box_helicase_dom"/>
</dbReference>
<dbReference type="HOGENOM" id="CLU_003041_1_3_1"/>
<dbReference type="InterPro" id="IPR001650">
    <property type="entry name" value="Helicase_C-like"/>
</dbReference>
<keyword evidence="12" id="KW-1185">Reference proteome</keyword>
<evidence type="ECO:0000256" key="4">
    <source>
        <dbReference type="ARBA" id="ARBA00022806"/>
    </source>
</evidence>
<dbReference type="PANTHER" id="PTHR47959">
    <property type="entry name" value="ATP-DEPENDENT RNA HELICASE RHLE-RELATED"/>
    <property type="match status" value="1"/>
</dbReference>
<dbReference type="CDD" id="cd18787">
    <property type="entry name" value="SF2_C_DEAD"/>
    <property type="match status" value="1"/>
</dbReference>
<proteinExistence type="predicted"/>
<dbReference type="PROSITE" id="PS51195">
    <property type="entry name" value="Q_MOTIF"/>
    <property type="match status" value="1"/>
</dbReference>
<evidence type="ECO:0000259" key="9">
    <source>
        <dbReference type="PROSITE" id="PS51195"/>
    </source>
</evidence>
<dbReference type="InterPro" id="IPR027417">
    <property type="entry name" value="P-loop_NTPase"/>
</dbReference>
<dbReference type="GO" id="GO:0016787">
    <property type="term" value="F:hydrolase activity"/>
    <property type="evidence" value="ECO:0007669"/>
    <property type="project" value="UniProtKB-KW"/>
</dbReference>
<organism evidence="10">
    <name type="scientific">Capitella teleta</name>
    <name type="common">Polychaete worm</name>
    <dbReference type="NCBI Taxonomy" id="283909"/>
    <lineage>
        <taxon>Eukaryota</taxon>
        <taxon>Metazoa</taxon>
        <taxon>Spiralia</taxon>
        <taxon>Lophotrochozoa</taxon>
        <taxon>Annelida</taxon>
        <taxon>Polychaeta</taxon>
        <taxon>Sedentaria</taxon>
        <taxon>Scolecida</taxon>
        <taxon>Capitellidae</taxon>
        <taxon>Capitella</taxon>
    </lineage>
</organism>
<keyword evidence="3" id="KW-0378">Hydrolase</keyword>
<dbReference type="GO" id="GO:0005524">
    <property type="term" value="F:ATP binding"/>
    <property type="evidence" value="ECO:0007669"/>
    <property type="project" value="UniProtKB-KW"/>
</dbReference>
<dbReference type="EnsemblMetazoa" id="CapteT112901">
    <property type="protein sequence ID" value="CapteP112901"/>
    <property type="gene ID" value="CapteG112901"/>
</dbReference>
<dbReference type="Gene3D" id="3.40.50.300">
    <property type="entry name" value="P-loop containing nucleotide triphosphate hydrolases"/>
    <property type="match status" value="2"/>
</dbReference>
<dbReference type="PROSITE" id="PS51194">
    <property type="entry name" value="HELICASE_CTER"/>
    <property type="match status" value="1"/>
</dbReference>
<dbReference type="GO" id="GO:0003676">
    <property type="term" value="F:nucleic acid binding"/>
    <property type="evidence" value="ECO:0007669"/>
    <property type="project" value="InterPro"/>
</dbReference>
<reference evidence="12" key="1">
    <citation type="submission" date="2012-12" db="EMBL/GenBank/DDBJ databases">
        <authorList>
            <person name="Hellsten U."/>
            <person name="Grimwood J."/>
            <person name="Chapman J.A."/>
            <person name="Shapiro H."/>
            <person name="Aerts A."/>
            <person name="Otillar R.P."/>
            <person name="Terry A.Y."/>
            <person name="Boore J.L."/>
            <person name="Simakov O."/>
            <person name="Marletaz F."/>
            <person name="Cho S.-J."/>
            <person name="Edsinger-Gonzales E."/>
            <person name="Havlak P."/>
            <person name="Kuo D.-H."/>
            <person name="Larsson T."/>
            <person name="Lv J."/>
            <person name="Arendt D."/>
            <person name="Savage R."/>
            <person name="Osoegawa K."/>
            <person name="de Jong P."/>
            <person name="Lindberg D.R."/>
            <person name="Seaver E.C."/>
            <person name="Weisblat D.A."/>
            <person name="Putnam N.H."/>
            <person name="Grigoriev I.V."/>
            <person name="Rokhsar D.S."/>
        </authorList>
    </citation>
    <scope>NUCLEOTIDE SEQUENCE</scope>
    <source>
        <strain evidence="12">I ESC-2004</strain>
    </source>
</reference>
<keyword evidence="4" id="KW-0347">Helicase</keyword>
<keyword evidence="5" id="KW-0067">ATP-binding</keyword>
<dbReference type="EMBL" id="KB295623">
    <property type="protein sequence ID" value="ELU12902.1"/>
    <property type="molecule type" value="Genomic_DNA"/>
</dbReference>
<reference evidence="10 12" key="2">
    <citation type="journal article" date="2013" name="Nature">
        <title>Insights into bilaterian evolution from three spiralian genomes.</title>
        <authorList>
            <person name="Simakov O."/>
            <person name="Marletaz F."/>
            <person name="Cho S.J."/>
            <person name="Edsinger-Gonzales E."/>
            <person name="Havlak P."/>
            <person name="Hellsten U."/>
            <person name="Kuo D.H."/>
            <person name="Larsson T."/>
            <person name="Lv J."/>
            <person name="Arendt D."/>
            <person name="Savage R."/>
            <person name="Osoegawa K."/>
            <person name="de Jong P."/>
            <person name="Grimwood J."/>
            <person name="Chapman J.A."/>
            <person name="Shapiro H."/>
            <person name="Aerts A."/>
            <person name="Otillar R.P."/>
            <person name="Terry A.Y."/>
            <person name="Boore J.L."/>
            <person name="Grigoriev I.V."/>
            <person name="Lindberg D.R."/>
            <person name="Seaver E.C."/>
            <person name="Weisblat D.A."/>
            <person name="Putnam N.H."/>
            <person name="Rokhsar D.S."/>
        </authorList>
    </citation>
    <scope>NUCLEOTIDE SEQUENCE</scope>
    <source>
        <strain evidence="10 12">I ESC-2004</strain>
    </source>
</reference>
<dbReference type="EMBL" id="AMQN01000776">
    <property type="status" value="NOT_ANNOTATED_CDS"/>
    <property type="molecule type" value="Genomic_DNA"/>
</dbReference>
<accession>R7V329</accession>
<evidence type="ECO:0000313" key="11">
    <source>
        <dbReference type="EnsemblMetazoa" id="CapteP112901"/>
    </source>
</evidence>
<protein>
    <recommendedName>
        <fullName evidence="1">RNA helicase</fullName>
        <ecNumber evidence="1">3.6.4.13</ecNumber>
    </recommendedName>
</protein>
<evidence type="ECO:0000256" key="5">
    <source>
        <dbReference type="ARBA" id="ARBA00022840"/>
    </source>
</evidence>
<evidence type="ECO:0000256" key="1">
    <source>
        <dbReference type="ARBA" id="ARBA00012552"/>
    </source>
</evidence>
<dbReference type="InterPro" id="IPR014014">
    <property type="entry name" value="RNA_helicase_DEAD_Q_motif"/>
</dbReference>
<evidence type="ECO:0000313" key="12">
    <source>
        <dbReference type="Proteomes" id="UP000014760"/>
    </source>
</evidence>
<dbReference type="GO" id="GO:0005829">
    <property type="term" value="C:cytosol"/>
    <property type="evidence" value="ECO:0007669"/>
    <property type="project" value="TreeGrafter"/>
</dbReference>
<evidence type="ECO:0000259" key="7">
    <source>
        <dbReference type="PROSITE" id="PS51192"/>
    </source>
</evidence>
<keyword evidence="2" id="KW-0547">Nucleotide-binding</keyword>
<dbReference type="AlphaFoldDB" id="R7V329"/>
<dbReference type="PROSITE" id="PS51192">
    <property type="entry name" value="HELICASE_ATP_BIND_1"/>
    <property type="match status" value="1"/>
</dbReference>
<dbReference type="EC" id="3.6.4.13" evidence="1"/>
<evidence type="ECO:0000256" key="3">
    <source>
        <dbReference type="ARBA" id="ARBA00022801"/>
    </source>
</evidence>
<sequence>MTISEAEKDSLPKVTFPARVVEKVLRNRGKRAAKAHQKKRTYKGPVVISCKRAQYNHRQGQPYSRFSPTENLSSGGWKNRKSVGDYFTINAHGISSFQNPAWNEVAESASFSDLGIHPELVEQLTKFKINQPTNVQQKAIPEILSGYNVICAAETGSGKTLAFLLPMLHRILELKKTKFFSETPPNTPHGLILTPSRELADQIHGVTRDLCHEGINIHPHLVTGGRGTQNILKWKPQSAMDVLITTPGICTKLLTNGLVNPSLLQTLVLDEADTLLDDSFSTLVLSLIKRLRISSEKPLNPSAESSSVVGTQVALVSATMPRDLQKILADIVPFDSMKLVQTNHLHRIMPHVSQKFMRLKAGDKLVQLVKHLKKKSNLNYIVFTNQSKTAQFISYYLRENGIDNTLFHANMAQKVREGRFSEFQSNEPNSSNVLVCTDVASRGLDTIHAHHVINFDFPNFVSDYIHRVGRVGRVASTQSGFALSFVSAKWEVECLWKIEVHTGGLRPLAVSYSRP</sequence>